<gene>
    <name evidence="1" type="ORF">J5N97_010175</name>
</gene>
<proteinExistence type="predicted"/>
<comment type="caution">
    <text evidence="1">The sequence shown here is derived from an EMBL/GenBank/DDBJ whole genome shotgun (WGS) entry which is preliminary data.</text>
</comment>
<dbReference type="Proteomes" id="UP001085076">
    <property type="component" value="Miscellaneous, Linkage group lg02"/>
</dbReference>
<evidence type="ECO:0000313" key="1">
    <source>
        <dbReference type="EMBL" id="KAJ0981920.1"/>
    </source>
</evidence>
<reference evidence="1" key="2">
    <citation type="journal article" date="2022" name="Hortic Res">
        <title>The genome of Dioscorea zingiberensis sheds light on the biosynthesis, origin and evolution of the medicinally important diosgenin saponins.</title>
        <authorList>
            <person name="Li Y."/>
            <person name="Tan C."/>
            <person name="Li Z."/>
            <person name="Guo J."/>
            <person name="Li S."/>
            <person name="Chen X."/>
            <person name="Wang C."/>
            <person name="Dai X."/>
            <person name="Yang H."/>
            <person name="Song W."/>
            <person name="Hou L."/>
            <person name="Xu J."/>
            <person name="Tong Z."/>
            <person name="Xu A."/>
            <person name="Yuan X."/>
            <person name="Wang W."/>
            <person name="Yang Q."/>
            <person name="Chen L."/>
            <person name="Sun Z."/>
            <person name="Wang K."/>
            <person name="Pan B."/>
            <person name="Chen J."/>
            <person name="Bao Y."/>
            <person name="Liu F."/>
            <person name="Qi X."/>
            <person name="Gang D.R."/>
            <person name="Wen J."/>
            <person name="Li J."/>
        </authorList>
    </citation>
    <scope>NUCLEOTIDE SEQUENCE</scope>
    <source>
        <strain evidence="1">Dzin_1.0</strain>
    </source>
</reference>
<evidence type="ECO:0000313" key="2">
    <source>
        <dbReference type="Proteomes" id="UP001085076"/>
    </source>
</evidence>
<keyword evidence="2" id="KW-1185">Reference proteome</keyword>
<dbReference type="EMBL" id="JAGGNH010000002">
    <property type="protein sequence ID" value="KAJ0981920.1"/>
    <property type="molecule type" value="Genomic_DNA"/>
</dbReference>
<protein>
    <submittedName>
        <fullName evidence="1">Uncharacterized protein</fullName>
    </submittedName>
</protein>
<name>A0A9D5CXX8_9LILI</name>
<dbReference type="AlphaFoldDB" id="A0A9D5CXX8"/>
<sequence>MLPTFASCRCVESTVKLKPTIRRKAEIKREAAVKVLVQLGCKVKCRNVLIVMLKRIIGEIIFQEMPLRCSLTKLLLVWMNSATTTVKNGNCRNLLQKMKRRNDAMMKINYDCKSC</sequence>
<accession>A0A9D5CXX8</accession>
<reference evidence="1" key="1">
    <citation type="submission" date="2021-03" db="EMBL/GenBank/DDBJ databases">
        <authorList>
            <person name="Li Z."/>
            <person name="Yang C."/>
        </authorList>
    </citation>
    <scope>NUCLEOTIDE SEQUENCE</scope>
    <source>
        <strain evidence="1">Dzin_1.0</strain>
        <tissue evidence="1">Leaf</tissue>
    </source>
</reference>
<organism evidence="1 2">
    <name type="scientific">Dioscorea zingiberensis</name>
    <dbReference type="NCBI Taxonomy" id="325984"/>
    <lineage>
        <taxon>Eukaryota</taxon>
        <taxon>Viridiplantae</taxon>
        <taxon>Streptophyta</taxon>
        <taxon>Embryophyta</taxon>
        <taxon>Tracheophyta</taxon>
        <taxon>Spermatophyta</taxon>
        <taxon>Magnoliopsida</taxon>
        <taxon>Liliopsida</taxon>
        <taxon>Dioscoreales</taxon>
        <taxon>Dioscoreaceae</taxon>
        <taxon>Dioscorea</taxon>
    </lineage>
</organism>